<name>A0A1R3K8Y2_COCAP</name>
<organism evidence="2 3">
    <name type="scientific">Corchorus capsularis</name>
    <name type="common">Jute</name>
    <dbReference type="NCBI Taxonomy" id="210143"/>
    <lineage>
        <taxon>Eukaryota</taxon>
        <taxon>Viridiplantae</taxon>
        <taxon>Streptophyta</taxon>
        <taxon>Embryophyta</taxon>
        <taxon>Tracheophyta</taxon>
        <taxon>Spermatophyta</taxon>
        <taxon>Magnoliopsida</taxon>
        <taxon>eudicotyledons</taxon>
        <taxon>Gunneridae</taxon>
        <taxon>Pentapetalae</taxon>
        <taxon>rosids</taxon>
        <taxon>malvids</taxon>
        <taxon>Malvales</taxon>
        <taxon>Malvaceae</taxon>
        <taxon>Grewioideae</taxon>
        <taxon>Apeibeae</taxon>
        <taxon>Corchorus</taxon>
    </lineage>
</organism>
<feature type="compositionally biased region" description="Basic residues" evidence="1">
    <location>
        <begin position="1"/>
        <end position="12"/>
    </location>
</feature>
<dbReference type="Gramene" id="OMP03516">
    <property type="protein sequence ID" value="OMP03516"/>
    <property type="gene ID" value="CCACVL1_02387"/>
</dbReference>
<gene>
    <name evidence="2" type="ORF">CCACVL1_02387</name>
</gene>
<proteinExistence type="predicted"/>
<feature type="region of interest" description="Disordered" evidence="1">
    <location>
        <begin position="1"/>
        <end position="28"/>
    </location>
</feature>
<reference evidence="2 3" key="1">
    <citation type="submission" date="2013-09" db="EMBL/GenBank/DDBJ databases">
        <title>Corchorus capsularis genome sequencing.</title>
        <authorList>
            <person name="Alam M."/>
            <person name="Haque M.S."/>
            <person name="Islam M.S."/>
            <person name="Emdad E.M."/>
            <person name="Islam M.M."/>
            <person name="Ahmed B."/>
            <person name="Halim A."/>
            <person name="Hossen Q.M.M."/>
            <person name="Hossain M.Z."/>
            <person name="Ahmed R."/>
            <person name="Khan M.M."/>
            <person name="Islam R."/>
            <person name="Rashid M.M."/>
            <person name="Khan S.A."/>
            <person name="Rahman M.S."/>
            <person name="Alam M."/>
        </authorList>
    </citation>
    <scope>NUCLEOTIDE SEQUENCE [LARGE SCALE GENOMIC DNA]</scope>
    <source>
        <strain evidence="3">cv. CVL-1</strain>
        <tissue evidence="2">Whole seedling</tissue>
    </source>
</reference>
<protein>
    <submittedName>
        <fullName evidence="2">Uncharacterized protein</fullName>
    </submittedName>
</protein>
<dbReference type="Proteomes" id="UP000188268">
    <property type="component" value="Unassembled WGS sequence"/>
</dbReference>
<sequence length="28" mass="3413">MDWSTFRRHPTFGHRDDLRNYQPTYSGA</sequence>
<accession>A0A1R3K8Y2</accession>
<evidence type="ECO:0000313" key="2">
    <source>
        <dbReference type="EMBL" id="OMP03516.1"/>
    </source>
</evidence>
<comment type="caution">
    <text evidence="2">The sequence shown here is derived from an EMBL/GenBank/DDBJ whole genome shotgun (WGS) entry which is preliminary data.</text>
</comment>
<evidence type="ECO:0000256" key="1">
    <source>
        <dbReference type="SAM" id="MobiDB-lite"/>
    </source>
</evidence>
<dbReference type="AlphaFoldDB" id="A0A1R3K8Y2"/>
<dbReference type="EMBL" id="AWWV01006035">
    <property type="protein sequence ID" value="OMP03516.1"/>
    <property type="molecule type" value="Genomic_DNA"/>
</dbReference>
<keyword evidence="3" id="KW-1185">Reference proteome</keyword>
<evidence type="ECO:0000313" key="3">
    <source>
        <dbReference type="Proteomes" id="UP000188268"/>
    </source>
</evidence>